<dbReference type="EMBL" id="JANAWD010001173">
    <property type="protein sequence ID" value="KAJ3474027.1"/>
    <property type="molecule type" value="Genomic_DNA"/>
</dbReference>
<feature type="region of interest" description="Disordered" evidence="1">
    <location>
        <begin position="106"/>
        <end position="188"/>
    </location>
</feature>
<dbReference type="AlphaFoldDB" id="A0AAD5UTD5"/>
<organism evidence="2 3">
    <name type="scientific">Meripilus lineatus</name>
    <dbReference type="NCBI Taxonomy" id="2056292"/>
    <lineage>
        <taxon>Eukaryota</taxon>
        <taxon>Fungi</taxon>
        <taxon>Dikarya</taxon>
        <taxon>Basidiomycota</taxon>
        <taxon>Agaricomycotina</taxon>
        <taxon>Agaricomycetes</taxon>
        <taxon>Polyporales</taxon>
        <taxon>Meripilaceae</taxon>
        <taxon>Meripilus</taxon>
    </lineage>
</organism>
<reference evidence="2" key="1">
    <citation type="submission" date="2022-07" db="EMBL/GenBank/DDBJ databases">
        <title>Genome Sequence of Physisporinus lineatus.</title>
        <authorList>
            <person name="Buettner E."/>
        </authorList>
    </citation>
    <scope>NUCLEOTIDE SEQUENCE</scope>
    <source>
        <strain evidence="2">VT162</strain>
    </source>
</reference>
<name>A0AAD5UTD5_9APHY</name>
<keyword evidence="3" id="KW-1185">Reference proteome</keyword>
<dbReference type="Proteomes" id="UP001212997">
    <property type="component" value="Unassembled WGS sequence"/>
</dbReference>
<proteinExistence type="predicted"/>
<evidence type="ECO:0000313" key="3">
    <source>
        <dbReference type="Proteomes" id="UP001212997"/>
    </source>
</evidence>
<sequence>MYLRFVSQADSQRATYKYDNAQYNKRDGIAGLVTTMREWSSKMPQAPSEYDQVRTFLQRLPAHIARDTEKISGIDAEHSRMHEAVTAALKHKSYYHRVELSRKLKLSSTYTDDKSSSEEDNRRRKKNEKEGKTTRDRSLKDQANKFKGPERWDRRERKVRLWRVPRSDSKHQPDNKADKGNPKGRNVS</sequence>
<feature type="compositionally biased region" description="Basic and acidic residues" evidence="1">
    <location>
        <begin position="165"/>
        <end position="181"/>
    </location>
</feature>
<evidence type="ECO:0000256" key="1">
    <source>
        <dbReference type="SAM" id="MobiDB-lite"/>
    </source>
</evidence>
<gene>
    <name evidence="2" type="ORF">NLI96_g12691</name>
</gene>
<feature type="compositionally biased region" description="Basic and acidic residues" evidence="1">
    <location>
        <begin position="111"/>
        <end position="156"/>
    </location>
</feature>
<protein>
    <submittedName>
        <fullName evidence="2">Uncharacterized protein</fullName>
    </submittedName>
</protein>
<comment type="caution">
    <text evidence="2">The sequence shown here is derived from an EMBL/GenBank/DDBJ whole genome shotgun (WGS) entry which is preliminary data.</text>
</comment>
<accession>A0AAD5UTD5</accession>
<evidence type="ECO:0000313" key="2">
    <source>
        <dbReference type="EMBL" id="KAJ3474027.1"/>
    </source>
</evidence>